<dbReference type="RefSeq" id="WP_006768881.1">
    <property type="nucleotide sequence ID" value="NC_004369.1"/>
</dbReference>
<accession>C8NJD9</accession>
<protein>
    <recommendedName>
        <fullName evidence="1">GP-PDE domain-containing protein</fullName>
    </recommendedName>
</protein>
<name>Q8FLV9_COREF</name>
<dbReference type="Gene3D" id="3.20.20.190">
    <property type="entry name" value="Phosphatidylinositol (PI) phosphodiesterase"/>
    <property type="match status" value="1"/>
</dbReference>
<dbReference type="CDD" id="cd08582">
    <property type="entry name" value="GDPD_like_2"/>
    <property type="match status" value="1"/>
</dbReference>
<dbReference type="GO" id="GO:0006629">
    <property type="term" value="P:lipid metabolic process"/>
    <property type="evidence" value="ECO:0007669"/>
    <property type="project" value="InterPro"/>
</dbReference>
<reference evidence="2 3" key="1">
    <citation type="journal article" date="2003" name="Genome Res.">
        <title>Comparative complete genome sequence analysis of the amino acid replacements responsible for the thermostability of Corynebacterium efficiens.</title>
        <authorList>
            <person name="Nishio Y."/>
            <person name="Nakamura Y."/>
            <person name="Kawarabayasi Y."/>
            <person name="Usuda Y."/>
            <person name="Kimura E."/>
            <person name="Sugimoto S."/>
            <person name="Matsui K."/>
            <person name="Yamagishi A."/>
            <person name="Kikuchi H."/>
            <person name="Ikeo K."/>
            <person name="Gojobori T."/>
        </authorList>
    </citation>
    <scope>NUCLEOTIDE SEQUENCE [LARGE SCALE GENOMIC DNA]</scope>
    <source>
        <strain evidence="3">DSM 44549 / YS-314 / AJ 12310 / JCM 11189 / NBRC 100395</strain>
    </source>
</reference>
<dbReference type="PANTHER" id="PTHR46211:SF1">
    <property type="entry name" value="GLYCEROPHOSPHODIESTER PHOSPHODIESTERASE, CYTOPLASMIC"/>
    <property type="match status" value="1"/>
</dbReference>
<dbReference type="PROSITE" id="PS51704">
    <property type="entry name" value="GP_PDE"/>
    <property type="match status" value="1"/>
</dbReference>
<dbReference type="AlphaFoldDB" id="Q8FLV9"/>
<keyword evidence="3" id="KW-1185">Reference proteome</keyword>
<dbReference type="InterPro" id="IPR017946">
    <property type="entry name" value="PLC-like_Pdiesterase_TIM-brl"/>
</dbReference>
<dbReference type="InterPro" id="IPR030395">
    <property type="entry name" value="GP_PDE_dom"/>
</dbReference>
<dbReference type="OrthoDB" id="9758957at2"/>
<dbReference type="eggNOG" id="COG0584">
    <property type="taxonomic scope" value="Bacteria"/>
</dbReference>
<dbReference type="EMBL" id="BA000035">
    <property type="protein sequence ID" value="BAC19560.1"/>
    <property type="molecule type" value="Genomic_DNA"/>
</dbReference>
<accession>Q8FLV9</accession>
<proteinExistence type="predicted"/>
<dbReference type="KEGG" id="cef:CE2750"/>
<organism evidence="2 3">
    <name type="scientific">Corynebacterium efficiens (strain DSM 44549 / YS-314 / AJ 12310 / JCM 11189 / NBRC 100395)</name>
    <dbReference type="NCBI Taxonomy" id="196164"/>
    <lineage>
        <taxon>Bacteria</taxon>
        <taxon>Bacillati</taxon>
        <taxon>Actinomycetota</taxon>
        <taxon>Actinomycetes</taxon>
        <taxon>Mycobacteriales</taxon>
        <taxon>Corynebacteriaceae</taxon>
        <taxon>Corynebacterium</taxon>
    </lineage>
</organism>
<evidence type="ECO:0000259" key="1">
    <source>
        <dbReference type="PROSITE" id="PS51704"/>
    </source>
</evidence>
<sequence>MKIIAHRGLSSQYPELTASAFRAALELPIHGVETDVRLTRCGEVVCIHDPVISRVSDGFGRVSAMSLEQLLEYNFGTKDAPEKVLTLNNLLDIMEDYPDQHLYIESKHPMRYSIMLEEEIVKILRYRGLTEDPRIHFISFSLPAIHWMGKLAPQIDRIHLRRSWERWLNPTDRRLGSPTGLGLSIERAKMSPGLIGRRGLPTYLFTVDREKDWQWAYDRGVEMLTTNFPGEAAEFLAEYLGDAPAAALYADVHGKEE</sequence>
<dbReference type="HOGENOM" id="CLU_030006_3_0_11"/>
<dbReference type="Pfam" id="PF03009">
    <property type="entry name" value="GDPD"/>
    <property type="match status" value="1"/>
</dbReference>
<feature type="domain" description="GP-PDE" evidence="1">
    <location>
        <begin position="1"/>
        <end position="236"/>
    </location>
</feature>
<dbReference type="GO" id="GO:0008081">
    <property type="term" value="F:phosphoric diester hydrolase activity"/>
    <property type="evidence" value="ECO:0007669"/>
    <property type="project" value="InterPro"/>
</dbReference>
<dbReference type="PANTHER" id="PTHR46211">
    <property type="entry name" value="GLYCEROPHOSPHORYL DIESTER PHOSPHODIESTERASE"/>
    <property type="match status" value="1"/>
</dbReference>
<dbReference type="STRING" id="196164.gene:10743198"/>
<dbReference type="SUPFAM" id="SSF51695">
    <property type="entry name" value="PLC-like phosphodiesterases"/>
    <property type="match status" value="1"/>
</dbReference>
<evidence type="ECO:0000313" key="2">
    <source>
        <dbReference type="EMBL" id="BAC19560.1"/>
    </source>
</evidence>
<evidence type="ECO:0000313" key="3">
    <source>
        <dbReference type="Proteomes" id="UP000001409"/>
    </source>
</evidence>
<dbReference type="Proteomes" id="UP000001409">
    <property type="component" value="Chromosome"/>
</dbReference>